<dbReference type="SMART" id="SM00109">
    <property type="entry name" value="C1"/>
    <property type="match status" value="1"/>
</dbReference>
<dbReference type="Gene3D" id="3.30.60.20">
    <property type="match status" value="1"/>
</dbReference>
<keyword evidence="2 7" id="KW-0812">Transmembrane</keyword>
<dbReference type="InterPro" id="IPR052816">
    <property type="entry name" value="Peroxisomal_Membrane_PEX28-32"/>
</dbReference>
<dbReference type="PANTHER" id="PTHR28304">
    <property type="entry name" value="PEROXISOMAL MEMBRANE PROTEIN PEX29"/>
    <property type="match status" value="1"/>
</dbReference>
<name>A0A367KW24_RHIST</name>
<keyword evidence="6 7" id="KW-0472">Membrane</keyword>
<evidence type="ECO:0000256" key="1">
    <source>
        <dbReference type="ARBA" id="ARBA00004141"/>
    </source>
</evidence>
<dbReference type="Proteomes" id="UP000253551">
    <property type="component" value="Unassembled WGS sequence"/>
</dbReference>
<keyword evidence="3" id="KW-0479">Metal-binding</keyword>
<dbReference type="AlphaFoldDB" id="A0A367KW24"/>
<keyword evidence="5 7" id="KW-1133">Transmembrane helix</keyword>
<accession>A0A367KW24</accession>
<evidence type="ECO:0000256" key="3">
    <source>
        <dbReference type="ARBA" id="ARBA00022723"/>
    </source>
</evidence>
<dbReference type="Pfam" id="PF00130">
    <property type="entry name" value="C1_1"/>
    <property type="match status" value="1"/>
</dbReference>
<dbReference type="CDD" id="cd20793">
    <property type="entry name" value="C1_cPKC_nPKC_rpt2"/>
    <property type="match status" value="1"/>
</dbReference>
<dbReference type="InterPro" id="IPR002219">
    <property type="entry name" value="PKC_DAG/PE"/>
</dbReference>
<evidence type="ECO:0000256" key="4">
    <source>
        <dbReference type="ARBA" id="ARBA00022833"/>
    </source>
</evidence>
<dbReference type="GO" id="GO:0007031">
    <property type="term" value="P:peroxisome organization"/>
    <property type="evidence" value="ECO:0007669"/>
    <property type="project" value="UniProtKB-ARBA"/>
</dbReference>
<comment type="subcellular location">
    <subcellularLocation>
        <location evidence="1">Membrane</location>
        <topology evidence="1">Multi-pass membrane protein</topology>
    </subcellularLocation>
</comment>
<keyword evidence="10" id="KW-1185">Reference proteome</keyword>
<evidence type="ECO:0000313" key="10">
    <source>
        <dbReference type="Proteomes" id="UP000253551"/>
    </source>
</evidence>
<dbReference type="STRING" id="4846.A0A367KW24"/>
<feature type="transmembrane region" description="Helical" evidence="7">
    <location>
        <begin position="194"/>
        <end position="212"/>
    </location>
</feature>
<organism evidence="9 10">
    <name type="scientific">Rhizopus stolonifer</name>
    <name type="common">Rhizopus nigricans</name>
    <dbReference type="NCBI Taxonomy" id="4846"/>
    <lineage>
        <taxon>Eukaryota</taxon>
        <taxon>Fungi</taxon>
        <taxon>Fungi incertae sedis</taxon>
        <taxon>Mucoromycota</taxon>
        <taxon>Mucoromycotina</taxon>
        <taxon>Mucoromycetes</taxon>
        <taxon>Mucorales</taxon>
        <taxon>Mucorineae</taxon>
        <taxon>Rhizopodaceae</taxon>
        <taxon>Rhizopus</taxon>
    </lineage>
</organism>
<dbReference type="EMBL" id="PJQM01000172">
    <property type="protein sequence ID" value="RCI06357.1"/>
    <property type="molecule type" value="Genomic_DNA"/>
</dbReference>
<dbReference type="InterPro" id="IPR010482">
    <property type="entry name" value="TECPR1-like_DysF"/>
</dbReference>
<evidence type="ECO:0000259" key="8">
    <source>
        <dbReference type="PROSITE" id="PS50081"/>
    </source>
</evidence>
<evidence type="ECO:0000256" key="7">
    <source>
        <dbReference type="SAM" id="Phobius"/>
    </source>
</evidence>
<evidence type="ECO:0000313" key="9">
    <source>
        <dbReference type="EMBL" id="RCI06357.1"/>
    </source>
</evidence>
<proteinExistence type="predicted"/>
<dbReference type="Pfam" id="PF06398">
    <property type="entry name" value="Pex24p"/>
    <property type="match status" value="1"/>
</dbReference>
<dbReference type="GO" id="GO:0005778">
    <property type="term" value="C:peroxisomal membrane"/>
    <property type="evidence" value="ECO:0007669"/>
    <property type="project" value="TreeGrafter"/>
</dbReference>
<dbReference type="GO" id="GO:0046872">
    <property type="term" value="F:metal ion binding"/>
    <property type="evidence" value="ECO:0007669"/>
    <property type="project" value="UniProtKB-KW"/>
</dbReference>
<comment type="caution">
    <text evidence="9">The sequence shown here is derived from an EMBL/GenBank/DDBJ whole genome shotgun (WGS) entry which is preliminary data.</text>
</comment>
<feature type="transmembrane region" description="Helical" evidence="7">
    <location>
        <begin position="286"/>
        <end position="315"/>
    </location>
</feature>
<keyword evidence="4" id="KW-0862">Zinc</keyword>
<evidence type="ECO:0000256" key="6">
    <source>
        <dbReference type="ARBA" id="ARBA00023136"/>
    </source>
</evidence>
<dbReference type="InterPro" id="IPR046349">
    <property type="entry name" value="C1-like_sf"/>
</dbReference>
<evidence type="ECO:0000256" key="2">
    <source>
        <dbReference type="ARBA" id="ARBA00022692"/>
    </source>
</evidence>
<dbReference type="PROSITE" id="PS00479">
    <property type="entry name" value="ZF_DAG_PE_1"/>
    <property type="match status" value="1"/>
</dbReference>
<gene>
    <name evidence="9" type="ORF">CU098_013460</name>
</gene>
<reference evidence="9 10" key="1">
    <citation type="journal article" date="2018" name="G3 (Bethesda)">
        <title>Phylogenetic and Phylogenomic Definition of Rhizopus Species.</title>
        <authorList>
            <person name="Gryganskyi A.P."/>
            <person name="Golan J."/>
            <person name="Dolatabadi S."/>
            <person name="Mondo S."/>
            <person name="Robb S."/>
            <person name="Idnurm A."/>
            <person name="Muszewska A."/>
            <person name="Steczkiewicz K."/>
            <person name="Masonjones S."/>
            <person name="Liao H.L."/>
            <person name="Gajdeczka M.T."/>
            <person name="Anike F."/>
            <person name="Vuek A."/>
            <person name="Anishchenko I.M."/>
            <person name="Voigt K."/>
            <person name="de Hoog G.S."/>
            <person name="Smith M.E."/>
            <person name="Heitman J."/>
            <person name="Vilgalys R."/>
            <person name="Stajich J.E."/>
        </authorList>
    </citation>
    <scope>NUCLEOTIDE SEQUENCE [LARGE SCALE GENOMIC DNA]</scope>
    <source>
        <strain evidence="9 10">LSU 92-RS-03</strain>
    </source>
</reference>
<dbReference type="OrthoDB" id="74314at2759"/>
<feature type="domain" description="Phorbol-ester/DAG-type" evidence="8">
    <location>
        <begin position="2"/>
        <end position="51"/>
    </location>
</feature>
<sequence>MSHSFETKSFSLPTFCGHCKQILWGLNKQGLQCKECGKTSHFRCKPRFKPCARSIPTRFLDDDTRENKESIEQVYFEMQKKKSQTTVQQTRLTIMTPDYVQYGESVFKHVKDILVSEKFQVMLANASLNQDKPGTAFIKKQPALNPQATTVNFTRFVSRVGPVFGFRDWIVILLSWEKPLDTWLSLISYCFVCLYPKLILFMPQLLLIYIILSNHSKRKRKQPVSEKADPYFTSQTEENSPEYLRNLQNIQNSMKDASDAYDWIVSQSGYIDWSSELQTARILQCLVILLFITGPLALLVSLRTLFLSAGISFFISQTRFAKYMIKELTPYLFQSAQRHLHSWKGWYAHMNREPDSHTLVSVFENQIWTSDFGYIHDPISPWSKLSGFHSWSTKSQVEPPRGYRWLQEEWQVDRTGPWIDDELNVEVCVRVDKYGWVYADDPRSLSMPKTRKRRWIRIYEKVK</sequence>
<evidence type="ECO:0000256" key="5">
    <source>
        <dbReference type="ARBA" id="ARBA00022989"/>
    </source>
</evidence>
<dbReference type="PROSITE" id="PS50081">
    <property type="entry name" value="ZF_DAG_PE_2"/>
    <property type="match status" value="1"/>
</dbReference>
<dbReference type="PANTHER" id="PTHR28304:SF2">
    <property type="entry name" value="PEROXISOMAL MEMBRANE PROTEIN PEX29"/>
    <property type="match status" value="1"/>
</dbReference>
<protein>
    <recommendedName>
        <fullName evidence="8">Phorbol-ester/DAG-type domain-containing protein</fullName>
    </recommendedName>
</protein>
<dbReference type="SUPFAM" id="SSF57889">
    <property type="entry name" value="Cysteine-rich domain"/>
    <property type="match status" value="1"/>
</dbReference>